<reference evidence="2" key="1">
    <citation type="submission" date="2018-05" db="EMBL/GenBank/DDBJ databases">
        <authorList>
            <person name="Lanie J.A."/>
            <person name="Ng W.-L."/>
            <person name="Kazmierczak K.M."/>
            <person name="Andrzejewski T.M."/>
            <person name="Davidsen T.M."/>
            <person name="Wayne K.J."/>
            <person name="Tettelin H."/>
            <person name="Glass J.I."/>
            <person name="Rusch D."/>
            <person name="Podicherti R."/>
            <person name="Tsui H.-C.T."/>
            <person name="Winkler M.E."/>
        </authorList>
    </citation>
    <scope>NUCLEOTIDE SEQUENCE</scope>
</reference>
<dbReference type="AlphaFoldDB" id="A0A382QKP6"/>
<proteinExistence type="predicted"/>
<gene>
    <name evidence="2" type="ORF">METZ01_LOCUS338372</name>
</gene>
<accession>A0A382QKP6</accession>
<organism evidence="2">
    <name type="scientific">marine metagenome</name>
    <dbReference type="NCBI Taxonomy" id="408172"/>
    <lineage>
        <taxon>unclassified sequences</taxon>
        <taxon>metagenomes</taxon>
        <taxon>ecological metagenomes</taxon>
    </lineage>
</organism>
<feature type="non-terminal residue" evidence="2">
    <location>
        <position position="1"/>
    </location>
</feature>
<feature type="transmembrane region" description="Helical" evidence="1">
    <location>
        <begin position="6"/>
        <end position="25"/>
    </location>
</feature>
<name>A0A382QKP6_9ZZZZ</name>
<keyword evidence="1" id="KW-0812">Transmembrane</keyword>
<keyword evidence="1" id="KW-1133">Transmembrane helix</keyword>
<evidence type="ECO:0000256" key="1">
    <source>
        <dbReference type="SAM" id="Phobius"/>
    </source>
</evidence>
<dbReference type="EMBL" id="UINC01114889">
    <property type="protein sequence ID" value="SVC85518.1"/>
    <property type="molecule type" value="Genomic_DNA"/>
</dbReference>
<keyword evidence="1" id="KW-0472">Membrane</keyword>
<sequence>VTGLNGHPKVDFLSFYLFILLHLFLSKPHQSLIKKKILLLDVYIIAATKHAAPLDGP</sequence>
<protein>
    <submittedName>
        <fullName evidence="2">Uncharacterized protein</fullName>
    </submittedName>
</protein>
<evidence type="ECO:0000313" key="2">
    <source>
        <dbReference type="EMBL" id="SVC85518.1"/>
    </source>
</evidence>